<evidence type="ECO:0000313" key="6">
    <source>
        <dbReference type="Proteomes" id="UP000242715"/>
    </source>
</evidence>
<dbReference type="OrthoDB" id="1424179at2759"/>
<dbReference type="Pfam" id="PF02671">
    <property type="entry name" value="PAH"/>
    <property type="match status" value="1"/>
</dbReference>
<evidence type="ECO:0000256" key="2">
    <source>
        <dbReference type="ARBA" id="ARBA00022491"/>
    </source>
</evidence>
<dbReference type="GO" id="GO:0000785">
    <property type="term" value="C:chromatin"/>
    <property type="evidence" value="ECO:0007669"/>
    <property type="project" value="TreeGrafter"/>
</dbReference>
<dbReference type="AlphaFoldDB" id="A0A2Z6PNS0"/>
<dbReference type="PANTHER" id="PTHR12346:SF0">
    <property type="entry name" value="SIN3A, ISOFORM G"/>
    <property type="match status" value="1"/>
</dbReference>
<dbReference type="Proteomes" id="UP000242715">
    <property type="component" value="Unassembled WGS sequence"/>
</dbReference>
<accession>A0A2Z6PNS0</accession>
<evidence type="ECO:0008006" key="7">
    <source>
        <dbReference type="Google" id="ProtNLM"/>
    </source>
</evidence>
<gene>
    <name evidence="5" type="ORF">TSUD_135890</name>
</gene>
<keyword evidence="6" id="KW-1185">Reference proteome</keyword>
<protein>
    <recommendedName>
        <fullName evidence="7">Histone deacetylase interacting domain-containing protein</fullName>
    </recommendedName>
</protein>
<dbReference type="GO" id="GO:0000118">
    <property type="term" value="C:histone deacetylase complex"/>
    <property type="evidence" value="ECO:0007669"/>
    <property type="project" value="TreeGrafter"/>
</dbReference>
<keyword evidence="3 4" id="KW-0539">Nucleus</keyword>
<dbReference type="FunFam" id="1.20.1160.11:FF:000001">
    <property type="entry name" value="Paired amphipathic helix protein Sin3"/>
    <property type="match status" value="1"/>
</dbReference>
<organism evidence="5 6">
    <name type="scientific">Trifolium subterraneum</name>
    <name type="common">Subterranean clover</name>
    <dbReference type="NCBI Taxonomy" id="3900"/>
    <lineage>
        <taxon>Eukaryota</taxon>
        <taxon>Viridiplantae</taxon>
        <taxon>Streptophyta</taxon>
        <taxon>Embryophyta</taxon>
        <taxon>Tracheophyta</taxon>
        <taxon>Spermatophyta</taxon>
        <taxon>Magnoliopsida</taxon>
        <taxon>eudicotyledons</taxon>
        <taxon>Gunneridae</taxon>
        <taxon>Pentapetalae</taxon>
        <taxon>rosids</taxon>
        <taxon>fabids</taxon>
        <taxon>Fabales</taxon>
        <taxon>Fabaceae</taxon>
        <taxon>Papilionoideae</taxon>
        <taxon>50 kb inversion clade</taxon>
        <taxon>NPAAA clade</taxon>
        <taxon>Hologalegina</taxon>
        <taxon>IRL clade</taxon>
        <taxon>Trifolieae</taxon>
        <taxon>Trifolium</taxon>
    </lineage>
</organism>
<keyword evidence="2" id="KW-0678">Repressor</keyword>
<dbReference type="SUPFAM" id="SSF47762">
    <property type="entry name" value="PAH2 domain"/>
    <property type="match status" value="1"/>
</dbReference>
<evidence type="ECO:0000256" key="4">
    <source>
        <dbReference type="PROSITE-ProRule" id="PRU00810"/>
    </source>
</evidence>
<evidence type="ECO:0000313" key="5">
    <source>
        <dbReference type="EMBL" id="GAU47447.1"/>
    </source>
</evidence>
<dbReference type="GO" id="GO:0003714">
    <property type="term" value="F:transcription corepressor activity"/>
    <property type="evidence" value="ECO:0007669"/>
    <property type="project" value="InterPro"/>
</dbReference>
<dbReference type="PANTHER" id="PTHR12346">
    <property type="entry name" value="SIN3B-RELATED"/>
    <property type="match status" value="1"/>
</dbReference>
<comment type="subcellular location">
    <subcellularLocation>
        <location evidence="1 4">Nucleus</location>
    </subcellularLocation>
</comment>
<reference evidence="6" key="1">
    <citation type="journal article" date="2017" name="Front. Plant Sci.">
        <title>Climate Clever Clovers: New Paradigm to Reduce the Environmental Footprint of Ruminants by Breeding Low Methanogenic Forages Utilizing Haplotype Variation.</title>
        <authorList>
            <person name="Kaur P."/>
            <person name="Appels R."/>
            <person name="Bayer P.E."/>
            <person name="Keeble-Gagnere G."/>
            <person name="Wang J."/>
            <person name="Hirakawa H."/>
            <person name="Shirasawa K."/>
            <person name="Vercoe P."/>
            <person name="Stefanova K."/>
            <person name="Durmic Z."/>
            <person name="Nichols P."/>
            <person name="Revell C."/>
            <person name="Isobe S.N."/>
            <person name="Edwards D."/>
            <person name="Erskine W."/>
        </authorList>
    </citation>
    <scope>NUCLEOTIDE SEQUENCE [LARGE SCALE GENOMIC DNA]</scope>
    <source>
        <strain evidence="6">cv. Daliak</strain>
    </source>
</reference>
<dbReference type="EMBL" id="DF974315">
    <property type="protein sequence ID" value="GAU47447.1"/>
    <property type="molecule type" value="Genomic_DNA"/>
</dbReference>
<proteinExistence type="predicted"/>
<dbReference type="GO" id="GO:0000122">
    <property type="term" value="P:negative regulation of transcription by RNA polymerase II"/>
    <property type="evidence" value="ECO:0007669"/>
    <property type="project" value="TreeGrafter"/>
</dbReference>
<dbReference type="InterPro" id="IPR036600">
    <property type="entry name" value="PAH_sf"/>
</dbReference>
<dbReference type="InterPro" id="IPR039774">
    <property type="entry name" value="Sin3-like"/>
</dbReference>
<evidence type="ECO:0000256" key="1">
    <source>
        <dbReference type="ARBA" id="ARBA00004123"/>
    </source>
</evidence>
<dbReference type="InterPro" id="IPR003822">
    <property type="entry name" value="PAH"/>
</dbReference>
<sequence>MASEGGKKLTEDDALAFLMAVKDVFKDEEENFNYFLEIMNDYKEKRINYGDLMTKVRELFKGHNDLIIGFNIFAPSDYQIQVSQEEKEDEQQQSPNRNRIVDEYEITTPLEEAKHIDAQSPKKMLGGDNLIVAPSGNEPCPMKKLGGYEDATKFVSKIKILNISC</sequence>
<evidence type="ECO:0000256" key="3">
    <source>
        <dbReference type="ARBA" id="ARBA00023242"/>
    </source>
</evidence>
<dbReference type="PROSITE" id="PS51477">
    <property type="entry name" value="PAH"/>
    <property type="match status" value="1"/>
</dbReference>
<dbReference type="Gene3D" id="1.20.1160.11">
    <property type="entry name" value="Paired amphipathic helix"/>
    <property type="match status" value="1"/>
</dbReference>
<name>A0A2Z6PNS0_TRISU</name>